<dbReference type="RefSeq" id="WP_152058612.1">
    <property type="nucleotide sequence ID" value="NZ_CABVSS010000007.1"/>
</dbReference>
<evidence type="ECO:0000313" key="1">
    <source>
        <dbReference type="EMBL" id="MDN5063285.1"/>
    </source>
</evidence>
<dbReference type="Proteomes" id="UP001171529">
    <property type="component" value="Unassembled WGS sequence"/>
</dbReference>
<reference evidence="1" key="2">
    <citation type="journal article" date="2023" name="Microorganisms">
        <title>Genomic Characterization of Arcobacter butzleri Strains Isolated from Various Sources in Lithuania.</title>
        <authorList>
            <person name="Uljanovas D."/>
            <person name="Golz G."/>
            <person name="Fleischmann S."/>
            <person name="Kudirkiene E."/>
            <person name="Kasetiene N."/>
            <person name="Grineviciene A."/>
            <person name="Tamuleviciene E."/>
            <person name="Aksomaitiene J."/>
            <person name="Alter T."/>
            <person name="Malakauskas M."/>
        </authorList>
    </citation>
    <scope>NUCLEOTIDE SEQUENCE</scope>
    <source>
        <strain evidence="1">RCM39</strain>
    </source>
</reference>
<evidence type="ECO:0000313" key="2">
    <source>
        <dbReference type="Proteomes" id="UP001171529"/>
    </source>
</evidence>
<name>A0AAW7PPX6_9BACT</name>
<evidence type="ECO:0008006" key="3">
    <source>
        <dbReference type="Google" id="ProtNLM"/>
    </source>
</evidence>
<gene>
    <name evidence="1" type="ORF">O8C91_03650</name>
</gene>
<dbReference type="AlphaFoldDB" id="A0AAW7PPX6"/>
<reference evidence="1" key="1">
    <citation type="submission" date="2022-12" db="EMBL/GenBank/DDBJ databases">
        <authorList>
            <person name="Uljanovas D."/>
        </authorList>
    </citation>
    <scope>NUCLEOTIDE SEQUENCE</scope>
    <source>
        <strain evidence="1">RCM39</strain>
    </source>
</reference>
<comment type="caution">
    <text evidence="1">The sequence shown here is derived from an EMBL/GenBank/DDBJ whole genome shotgun (WGS) entry which is preliminary data.</text>
</comment>
<dbReference type="EMBL" id="JAPZDC010000002">
    <property type="protein sequence ID" value="MDN5063285.1"/>
    <property type="molecule type" value="Genomic_DNA"/>
</dbReference>
<accession>A0AAW7PPX6</accession>
<organism evidence="1 2">
    <name type="scientific">Aliarcobacter butzleri</name>
    <dbReference type="NCBI Taxonomy" id="28197"/>
    <lineage>
        <taxon>Bacteria</taxon>
        <taxon>Pseudomonadati</taxon>
        <taxon>Campylobacterota</taxon>
        <taxon>Epsilonproteobacteria</taxon>
        <taxon>Campylobacterales</taxon>
        <taxon>Arcobacteraceae</taxon>
        <taxon>Aliarcobacter</taxon>
    </lineage>
</organism>
<proteinExistence type="predicted"/>
<sequence>MKVKNIVLFLINKYQELPNIFFLNTFRIKIEEFKNNLYFFEPDYYKTPINWIVEIEKTIKLIRYQLDTEKSFSLEYDRRELTVRNSLLIGNDVFMNSNEIFMTRTDSSNEMDSGWFIGNINTNLDYTNISNMKKISLIVNI</sequence>
<protein>
    <recommendedName>
        <fullName evidence="3">LPS export ABC transporter periplasmic protein LptC</fullName>
    </recommendedName>
</protein>